<dbReference type="GO" id="GO:0005886">
    <property type="term" value="C:plasma membrane"/>
    <property type="evidence" value="ECO:0007669"/>
    <property type="project" value="UniProtKB-SubCell"/>
</dbReference>
<evidence type="ECO:0000313" key="12">
    <source>
        <dbReference type="Proteomes" id="UP000252558"/>
    </source>
</evidence>
<evidence type="ECO:0000256" key="8">
    <source>
        <dbReference type="ARBA" id="ARBA00022927"/>
    </source>
</evidence>
<dbReference type="GO" id="GO:0071973">
    <property type="term" value="P:bacterial-type flagellum-dependent cell motility"/>
    <property type="evidence" value="ECO:0007669"/>
    <property type="project" value="InterPro"/>
</dbReference>
<keyword evidence="11" id="KW-0969">Cilium</keyword>
<dbReference type="EMBL" id="QPID01000013">
    <property type="protein sequence ID" value="RCU44568.1"/>
    <property type="molecule type" value="Genomic_DNA"/>
</dbReference>
<evidence type="ECO:0000256" key="3">
    <source>
        <dbReference type="ARBA" id="ARBA00020392"/>
    </source>
</evidence>
<keyword evidence="8" id="KW-0653">Protein transport</keyword>
<gene>
    <name evidence="11" type="primary">fliJ</name>
    <name evidence="11" type="ORF">DU002_17560</name>
</gene>
<dbReference type="GO" id="GO:0015031">
    <property type="term" value="P:protein transport"/>
    <property type="evidence" value="ECO:0007669"/>
    <property type="project" value="UniProtKB-KW"/>
</dbReference>
<dbReference type="InterPro" id="IPR012823">
    <property type="entry name" value="Flagell_FliJ"/>
</dbReference>
<evidence type="ECO:0000256" key="2">
    <source>
        <dbReference type="ARBA" id="ARBA00010004"/>
    </source>
</evidence>
<name>A0A368N257_9GAMM</name>
<dbReference type="PRINTS" id="PR01004">
    <property type="entry name" value="FLGFLIJ"/>
</dbReference>
<dbReference type="Pfam" id="PF02050">
    <property type="entry name" value="FliJ"/>
    <property type="match status" value="1"/>
</dbReference>
<dbReference type="OrthoDB" id="7063004at2"/>
<evidence type="ECO:0000256" key="4">
    <source>
        <dbReference type="ARBA" id="ARBA00022448"/>
    </source>
</evidence>
<keyword evidence="7" id="KW-1005">Bacterial flagellum biogenesis</keyword>
<keyword evidence="9" id="KW-0472">Membrane</keyword>
<evidence type="ECO:0000256" key="6">
    <source>
        <dbReference type="ARBA" id="ARBA00022500"/>
    </source>
</evidence>
<sequence length="152" mass="17659">MAKIEQLLLVAKLAEEEEQQAARLLKQAADRVMAEEQQETLLQQYRFDYLHQLRSRGNGGMGSAVYIQFQQFLERLDGVIVGQQQKISEARRAQIERKAQWDRSRQKRNAIDLLIEKSKAAKALKESRLEQKQADEFSSQQLVRRLMSARNS</sequence>
<reference evidence="11 12" key="1">
    <citation type="submission" date="2018-07" db="EMBL/GenBank/DDBJ databases">
        <title>Corallincola holothuriorum sp. nov., a new facultative anaerobe isolated from sea cucumber Apostichopus japonicus.</title>
        <authorList>
            <person name="Xia H."/>
        </authorList>
    </citation>
    <scope>NUCLEOTIDE SEQUENCE [LARGE SCALE GENOMIC DNA]</scope>
    <source>
        <strain evidence="11 12">C4</strain>
    </source>
</reference>
<evidence type="ECO:0000256" key="1">
    <source>
        <dbReference type="ARBA" id="ARBA00004413"/>
    </source>
</evidence>
<comment type="subcellular location">
    <subcellularLocation>
        <location evidence="1">Cell membrane</location>
        <topology evidence="1">Peripheral membrane protein</topology>
        <orientation evidence="1">Cytoplasmic side</orientation>
    </subcellularLocation>
</comment>
<dbReference type="NCBIfam" id="TIGR02473">
    <property type="entry name" value="flagell_FliJ"/>
    <property type="match status" value="1"/>
</dbReference>
<evidence type="ECO:0000256" key="7">
    <source>
        <dbReference type="ARBA" id="ARBA00022795"/>
    </source>
</evidence>
<evidence type="ECO:0000256" key="5">
    <source>
        <dbReference type="ARBA" id="ARBA00022475"/>
    </source>
</evidence>
<dbReference type="GO" id="GO:0044781">
    <property type="term" value="P:bacterial-type flagellum organization"/>
    <property type="evidence" value="ECO:0007669"/>
    <property type="project" value="UniProtKB-KW"/>
</dbReference>
<dbReference type="Proteomes" id="UP000252558">
    <property type="component" value="Unassembled WGS sequence"/>
</dbReference>
<dbReference type="InterPro" id="IPR052570">
    <property type="entry name" value="FliJ"/>
</dbReference>
<comment type="similarity">
    <text evidence="2">Belongs to the FliJ family.</text>
</comment>
<keyword evidence="6" id="KW-0145">Chemotaxis</keyword>
<evidence type="ECO:0000256" key="10">
    <source>
        <dbReference type="ARBA" id="ARBA00023225"/>
    </source>
</evidence>
<protein>
    <recommendedName>
        <fullName evidence="3">Flagellar FliJ protein</fullName>
    </recommendedName>
</protein>
<accession>A0A368N257</accession>
<dbReference type="RefSeq" id="WP_114339758.1">
    <property type="nucleotide sequence ID" value="NZ_QPID01000013.1"/>
</dbReference>
<organism evidence="11 12">
    <name type="scientific">Corallincola holothuriorum</name>
    <dbReference type="NCBI Taxonomy" id="2282215"/>
    <lineage>
        <taxon>Bacteria</taxon>
        <taxon>Pseudomonadati</taxon>
        <taxon>Pseudomonadota</taxon>
        <taxon>Gammaproteobacteria</taxon>
        <taxon>Alteromonadales</taxon>
        <taxon>Psychromonadaceae</taxon>
        <taxon>Corallincola</taxon>
    </lineage>
</organism>
<dbReference type="GO" id="GO:0009288">
    <property type="term" value="C:bacterial-type flagellum"/>
    <property type="evidence" value="ECO:0007669"/>
    <property type="project" value="InterPro"/>
</dbReference>
<comment type="caution">
    <text evidence="11">The sequence shown here is derived from an EMBL/GenBank/DDBJ whole genome shotgun (WGS) entry which is preliminary data.</text>
</comment>
<dbReference type="GO" id="GO:0003774">
    <property type="term" value="F:cytoskeletal motor activity"/>
    <property type="evidence" value="ECO:0007669"/>
    <property type="project" value="InterPro"/>
</dbReference>
<dbReference type="InterPro" id="IPR053716">
    <property type="entry name" value="Flag_assembly_chemotaxis_eff"/>
</dbReference>
<dbReference type="PANTHER" id="PTHR38786">
    <property type="entry name" value="FLAGELLAR FLIJ PROTEIN"/>
    <property type="match status" value="1"/>
</dbReference>
<evidence type="ECO:0000256" key="9">
    <source>
        <dbReference type="ARBA" id="ARBA00023136"/>
    </source>
</evidence>
<evidence type="ECO:0000313" key="11">
    <source>
        <dbReference type="EMBL" id="RCU44568.1"/>
    </source>
</evidence>
<keyword evidence="11" id="KW-0282">Flagellum</keyword>
<dbReference type="GO" id="GO:0006935">
    <property type="term" value="P:chemotaxis"/>
    <property type="evidence" value="ECO:0007669"/>
    <property type="project" value="UniProtKB-KW"/>
</dbReference>
<keyword evidence="12" id="KW-1185">Reference proteome</keyword>
<dbReference type="AlphaFoldDB" id="A0A368N257"/>
<proteinExistence type="inferred from homology"/>
<keyword evidence="4" id="KW-0813">Transport</keyword>
<keyword evidence="10" id="KW-1006">Bacterial flagellum protein export</keyword>
<dbReference type="InterPro" id="IPR018006">
    <property type="entry name" value="Flag_FliJ_proteobac"/>
</dbReference>
<dbReference type="Gene3D" id="1.10.287.1700">
    <property type="match status" value="1"/>
</dbReference>
<dbReference type="PANTHER" id="PTHR38786:SF1">
    <property type="entry name" value="FLAGELLAR FLIJ PROTEIN"/>
    <property type="match status" value="1"/>
</dbReference>
<keyword evidence="5" id="KW-1003">Cell membrane</keyword>
<keyword evidence="11" id="KW-0966">Cell projection</keyword>